<dbReference type="RefSeq" id="WP_267151381.1">
    <property type="nucleotide sequence ID" value="NZ_JAPMLT010000003.1"/>
</dbReference>
<dbReference type="EMBL" id="JAPMLT010000003">
    <property type="protein sequence ID" value="MCX7570140.1"/>
    <property type="molecule type" value="Genomic_DNA"/>
</dbReference>
<dbReference type="InterPro" id="IPR009351">
    <property type="entry name" value="AlkZ-like"/>
</dbReference>
<evidence type="ECO:0000313" key="2">
    <source>
        <dbReference type="EMBL" id="MCX7570140.1"/>
    </source>
</evidence>
<dbReference type="Pfam" id="PF06224">
    <property type="entry name" value="AlkZ-like"/>
    <property type="match status" value="1"/>
</dbReference>
<name>A0ABT3WZP7_9BACL</name>
<dbReference type="Proteomes" id="UP001208017">
    <property type="component" value="Unassembled WGS sequence"/>
</dbReference>
<dbReference type="PANTHER" id="PTHR30528">
    <property type="entry name" value="CYTOPLASMIC PROTEIN"/>
    <property type="match status" value="1"/>
</dbReference>
<dbReference type="PANTHER" id="PTHR30528:SF0">
    <property type="entry name" value="CYTOPLASMIC PROTEIN"/>
    <property type="match status" value="1"/>
</dbReference>
<keyword evidence="3" id="KW-1185">Reference proteome</keyword>
<accession>A0ABT3WZP7</accession>
<sequence>MPIQNTLTTTEARALTVRAQGFGKHYNSPTDVLRHLGVIQLDSVNVVTRSHEIVPFSRMGPFEIGGLYRDLYENRQGFEYWAHAASWLPMEEYRYFLHRMQVMREKGRGWSIVNTENRDELADLYAQILGRIREEGPLGTGAFEDTSGHRGTWWDWKPAKRVLEDLFDQGVITAGGRGKGFERIYDLPERVLPAHLDTEDPGPEAAVRYLMKKSIEVLGVSTAKDAADYFRCQSWPAPWKEALQHLIADGEVVEVAVEGWKQKGLTTPKLLAGPFTMPEHRPTFLSPFDNLIWERKRVERLWDFAFKLEIYVPQPKRVYGYYVLPLLANGRLCGRADLKFDRKAGELAVLGVWLEDDAYADAALALQDLAAHLGANGIRVEKDRTKKAADQLTKQLGQPKKRQKKA</sequence>
<gene>
    <name evidence="2" type="ORF">OS242_09200</name>
</gene>
<proteinExistence type="predicted"/>
<evidence type="ECO:0000313" key="3">
    <source>
        <dbReference type="Proteomes" id="UP001208017"/>
    </source>
</evidence>
<feature type="region of interest" description="Disordered" evidence="1">
    <location>
        <begin position="383"/>
        <end position="406"/>
    </location>
</feature>
<organism evidence="2 3">
    <name type="scientific">Tumebacillus lacus</name>
    <dbReference type="NCBI Taxonomy" id="2995335"/>
    <lineage>
        <taxon>Bacteria</taxon>
        <taxon>Bacillati</taxon>
        <taxon>Bacillota</taxon>
        <taxon>Bacilli</taxon>
        <taxon>Bacillales</taxon>
        <taxon>Alicyclobacillaceae</taxon>
        <taxon>Tumebacillus</taxon>
    </lineage>
</organism>
<evidence type="ECO:0000256" key="1">
    <source>
        <dbReference type="SAM" id="MobiDB-lite"/>
    </source>
</evidence>
<comment type="caution">
    <text evidence="2">The sequence shown here is derived from an EMBL/GenBank/DDBJ whole genome shotgun (WGS) entry which is preliminary data.</text>
</comment>
<dbReference type="GO" id="GO:0003677">
    <property type="term" value="F:DNA binding"/>
    <property type="evidence" value="ECO:0007669"/>
    <property type="project" value="UniProtKB-KW"/>
</dbReference>
<keyword evidence="2" id="KW-0238">DNA-binding</keyword>
<protein>
    <submittedName>
        <fullName evidence="2">Winged helix DNA-binding domain-containing protein</fullName>
    </submittedName>
</protein>
<reference evidence="2 3" key="1">
    <citation type="submission" date="2022-11" db="EMBL/GenBank/DDBJ databases">
        <title>Study of microbial diversity in lake waters.</title>
        <authorList>
            <person name="Zhang J."/>
        </authorList>
    </citation>
    <scope>NUCLEOTIDE SEQUENCE [LARGE SCALE GENOMIC DNA]</scope>
    <source>
        <strain evidence="2 3">DT12</strain>
    </source>
</reference>